<dbReference type="AlphaFoldDB" id="A0A126QEH7"/>
<dbReference type="EMBL" id="KJ707993">
    <property type="protein sequence ID" value="AMK07005.1"/>
    <property type="molecule type" value="Genomic_DNA"/>
</dbReference>
<proteinExistence type="predicted"/>
<name>A0A126QEH7_9BASI</name>
<dbReference type="SUPFAM" id="SSF64484">
    <property type="entry name" value="beta and beta-prime subunits of DNA dependent RNA-polymerase"/>
    <property type="match status" value="1"/>
</dbReference>
<feature type="region of interest" description="Disordered" evidence="1">
    <location>
        <begin position="85"/>
        <end position="130"/>
    </location>
</feature>
<organism evidence="2">
    <name type="scientific">Ballistosporomyces xanthus</name>
    <dbReference type="NCBI Taxonomy" id="4987"/>
    <lineage>
        <taxon>Eukaryota</taxon>
        <taxon>Fungi</taxon>
        <taxon>Dikarya</taxon>
        <taxon>Basidiomycota</taxon>
        <taxon>Pucciniomycotina</taxon>
        <taxon>Agaricostilbomycetes</taxon>
        <taxon>Agaricostilbales</taxon>
        <taxon>Chionosphaeraceae</taxon>
        <taxon>Ballistosporomyces</taxon>
    </lineage>
</organism>
<feature type="non-terminal residue" evidence="2">
    <location>
        <position position="1"/>
    </location>
</feature>
<sequence length="130" mass="14461">VAVDGGTMRGEDDLTYKLIEIIRTSQSLRKFEEEGAPAHVLAEFETLSPGAFGSFTWWISRKALTTCWWRINSITLRPTWTMNLAGQPQGAAESGRPVKSNRASPRRAREGSDLRANLMGKTKCSGYDKL</sequence>
<evidence type="ECO:0000256" key="1">
    <source>
        <dbReference type="SAM" id="MobiDB-lite"/>
    </source>
</evidence>
<evidence type="ECO:0000313" key="2">
    <source>
        <dbReference type="EMBL" id="AMK07005.1"/>
    </source>
</evidence>
<gene>
    <name evidence="2" type="primary">rpb1</name>
</gene>
<accession>A0A126QEH7</accession>
<reference evidence="2" key="1">
    <citation type="journal article" date="2015" name="Stud. Mycol.">
        <title>Phylogeny of yeasts and related filamentous fungi within Pucciniomycotina determined from multigene sequence analyses.</title>
        <authorList>
            <person name="Wang Q.M."/>
            <person name="Groenewald M."/>
            <person name="Takashima M."/>
            <person name="Theelen B."/>
            <person name="Han P.J."/>
            <person name="Liu X.Z."/>
            <person name="Boekhout T."/>
            <person name="Bai F.Y."/>
        </authorList>
    </citation>
    <scope>NUCLEOTIDE SEQUENCE</scope>
    <source>
        <strain evidence="2">AS2.1957</strain>
    </source>
</reference>
<feature type="non-terminal residue" evidence="2">
    <location>
        <position position="130"/>
    </location>
</feature>
<protein>
    <submittedName>
        <fullName evidence="2">RNA polymerase II largest subunit</fullName>
    </submittedName>
</protein>